<gene>
    <name evidence="1" type="ORF">A9Y76_28610</name>
</gene>
<protein>
    <submittedName>
        <fullName evidence="1">Uncharacterized protein</fullName>
    </submittedName>
</protein>
<sequence length="164" mass="18321">MFVSSRRHRLETDKLTSQLREQDQVIDGLAARIAMLERTRHDFVEEMRYVLESGASVLAREDEQTSDALRTLGHVLPYLLSGKRHWSDPAFPESAASARGEAQKLAEAHGFVLPSDPEEAVKAMLALAMMLFTPEQSLTVEGLRVLHPSNAWPLEEGQSDRLIG</sequence>
<evidence type="ECO:0000313" key="2">
    <source>
        <dbReference type="Proteomes" id="UP000078572"/>
    </source>
</evidence>
<name>A0A192A872_9RALS</name>
<dbReference type="OrthoDB" id="9872691at2"/>
<organism evidence="1 2">
    <name type="scientific">Ralstonia insidiosa</name>
    <dbReference type="NCBI Taxonomy" id="190721"/>
    <lineage>
        <taxon>Bacteria</taxon>
        <taxon>Pseudomonadati</taxon>
        <taxon>Pseudomonadota</taxon>
        <taxon>Betaproteobacteria</taxon>
        <taxon>Burkholderiales</taxon>
        <taxon>Burkholderiaceae</taxon>
        <taxon>Ralstonia</taxon>
    </lineage>
</organism>
<geneLocation type="plasmid" evidence="2">
    <name>pri-1</name>
</geneLocation>
<keyword evidence="1" id="KW-0614">Plasmid</keyword>
<dbReference type="Proteomes" id="UP000078572">
    <property type="component" value="Plasmid pRI-1"/>
</dbReference>
<evidence type="ECO:0000313" key="1">
    <source>
        <dbReference type="EMBL" id="ANJ76548.1"/>
    </source>
</evidence>
<keyword evidence="2" id="KW-1185">Reference proteome</keyword>
<reference evidence="2" key="1">
    <citation type="submission" date="2016-06" db="EMBL/GenBank/DDBJ databases">
        <authorList>
            <person name="Xu Y."/>
            <person name="Nagy A."/>
            <person name="Yan X."/>
            <person name="Kim S.W."/>
            <person name="Haley B."/>
            <person name="Liu N.T."/>
            <person name="Nou X."/>
        </authorList>
    </citation>
    <scope>NUCLEOTIDE SEQUENCE [LARGE SCALE GENOMIC DNA]</scope>
    <source>
        <strain evidence="2">ATCC 49129</strain>
        <plasmid evidence="2">pri-1</plasmid>
    </source>
</reference>
<dbReference type="EMBL" id="CP016024">
    <property type="protein sequence ID" value="ANJ76548.1"/>
    <property type="molecule type" value="Genomic_DNA"/>
</dbReference>
<proteinExistence type="predicted"/>
<accession>A0A192A872</accession>
<dbReference type="AlphaFoldDB" id="A0A192A872"/>